<sequence>MTIASGGLMLSSSYFAIHLVASLNPYHRPAAPMIGCLASFTAGLAIATMTSDDSPMFAARTALAEAVSSILSLLPLAFVFVTYHLIRTSLRKRPEDPLLGLLGGTTSDE</sequence>
<keyword evidence="1" id="KW-0472">Membrane</keyword>
<reference evidence="2" key="1">
    <citation type="submission" date="2018-05" db="EMBL/GenBank/DDBJ databases">
        <authorList>
            <person name="Lanie J.A."/>
            <person name="Ng W.-L."/>
            <person name="Kazmierczak K.M."/>
            <person name="Andrzejewski T.M."/>
            <person name="Davidsen T.M."/>
            <person name="Wayne K.J."/>
            <person name="Tettelin H."/>
            <person name="Glass J.I."/>
            <person name="Rusch D."/>
            <person name="Podicherti R."/>
            <person name="Tsui H.-C.T."/>
            <person name="Winkler M.E."/>
        </authorList>
    </citation>
    <scope>NUCLEOTIDE SEQUENCE</scope>
</reference>
<proteinExistence type="predicted"/>
<dbReference type="AlphaFoldDB" id="A0A381SB87"/>
<evidence type="ECO:0000256" key="1">
    <source>
        <dbReference type="SAM" id="Phobius"/>
    </source>
</evidence>
<keyword evidence="1" id="KW-1133">Transmembrane helix</keyword>
<feature type="transmembrane region" description="Helical" evidence="1">
    <location>
        <begin position="6"/>
        <end position="23"/>
    </location>
</feature>
<evidence type="ECO:0000313" key="2">
    <source>
        <dbReference type="EMBL" id="SVA01342.1"/>
    </source>
</evidence>
<gene>
    <name evidence="2" type="ORF">METZ01_LOCUS54196</name>
</gene>
<protein>
    <submittedName>
        <fullName evidence="2">Uncharacterized protein</fullName>
    </submittedName>
</protein>
<name>A0A381SB87_9ZZZZ</name>
<keyword evidence="1" id="KW-0812">Transmembrane</keyword>
<organism evidence="2">
    <name type="scientific">marine metagenome</name>
    <dbReference type="NCBI Taxonomy" id="408172"/>
    <lineage>
        <taxon>unclassified sequences</taxon>
        <taxon>metagenomes</taxon>
        <taxon>ecological metagenomes</taxon>
    </lineage>
</organism>
<dbReference type="EMBL" id="UINC01002894">
    <property type="protein sequence ID" value="SVA01342.1"/>
    <property type="molecule type" value="Genomic_DNA"/>
</dbReference>
<feature type="transmembrane region" description="Helical" evidence="1">
    <location>
        <begin position="62"/>
        <end position="86"/>
    </location>
</feature>
<feature type="transmembrane region" description="Helical" evidence="1">
    <location>
        <begin position="30"/>
        <end position="50"/>
    </location>
</feature>
<accession>A0A381SB87</accession>